<name>A0A6I4HYA6_9SPHI</name>
<organism evidence="1 2">
    <name type="scientific">Mucilaginibacter ginkgonis</name>
    <dbReference type="NCBI Taxonomy" id="2682091"/>
    <lineage>
        <taxon>Bacteria</taxon>
        <taxon>Pseudomonadati</taxon>
        <taxon>Bacteroidota</taxon>
        <taxon>Sphingobacteriia</taxon>
        <taxon>Sphingobacteriales</taxon>
        <taxon>Sphingobacteriaceae</taxon>
        <taxon>Mucilaginibacter</taxon>
    </lineage>
</organism>
<sequence>MKSILLKLDDKLFEETEKQVKAKKVNRLSYIKKAIEEYNILQDRLSFEKQIAEEVGLLNKYDPDKELNAEFESAAEEDMEKHFND</sequence>
<gene>
    <name evidence="1" type="ORF">GO620_015120</name>
</gene>
<dbReference type="KEGG" id="mgik:GO620_015120"/>
<evidence type="ECO:0000313" key="2">
    <source>
        <dbReference type="Proteomes" id="UP000429232"/>
    </source>
</evidence>
<evidence type="ECO:0000313" key="1">
    <source>
        <dbReference type="EMBL" id="QQL49484.1"/>
    </source>
</evidence>
<reference evidence="1 2" key="1">
    <citation type="submission" date="2020-12" db="EMBL/GenBank/DDBJ databases">
        <title>HMF7856_wgs.fasta genome submission.</title>
        <authorList>
            <person name="Kang H."/>
            <person name="Kim H."/>
            <person name="Joh K."/>
        </authorList>
    </citation>
    <scope>NUCLEOTIDE SEQUENCE [LARGE SCALE GENOMIC DNA]</scope>
    <source>
        <strain evidence="1 2">HMF7856</strain>
    </source>
</reference>
<dbReference type="RefSeq" id="WP_157524598.1">
    <property type="nucleotide sequence ID" value="NZ_CP066775.1"/>
</dbReference>
<dbReference type="AlphaFoldDB" id="A0A6I4HYA6"/>
<keyword evidence="2" id="KW-1185">Reference proteome</keyword>
<dbReference type="EMBL" id="CP066775">
    <property type="protein sequence ID" value="QQL49484.1"/>
    <property type="molecule type" value="Genomic_DNA"/>
</dbReference>
<protein>
    <submittedName>
        <fullName evidence="1">Uncharacterized protein</fullName>
    </submittedName>
</protein>
<proteinExistence type="predicted"/>
<accession>A0A6I4HYA6</accession>
<dbReference type="Proteomes" id="UP000429232">
    <property type="component" value="Chromosome"/>
</dbReference>